<dbReference type="Proteomes" id="UP000749471">
    <property type="component" value="Unassembled WGS sequence"/>
</dbReference>
<protein>
    <submittedName>
        <fullName evidence="2">GNAT family N-acetyltransferase</fullName>
    </submittedName>
</protein>
<dbReference type="PROSITE" id="PS51186">
    <property type="entry name" value="GNAT"/>
    <property type="match status" value="1"/>
</dbReference>
<reference evidence="2 3" key="1">
    <citation type="submission" date="2021-06" db="EMBL/GenBank/DDBJ databases">
        <authorList>
            <person name="Sun Q."/>
            <person name="Li D."/>
        </authorList>
    </citation>
    <scope>NUCLEOTIDE SEQUENCE [LARGE SCALE GENOMIC DNA]</scope>
    <source>
        <strain evidence="2 3">MSJ-40</strain>
    </source>
</reference>
<dbReference type="EMBL" id="JAHLPM010000008">
    <property type="protein sequence ID" value="MBU5438507.1"/>
    <property type="molecule type" value="Genomic_DNA"/>
</dbReference>
<sequence length="355" mass="41528">MVNIREYKNGDEKGIIPLFNQVFDTNRQEDYWHWQFMENPAEKPIIVVAEDDSKVVGQCTLLPSKMTVKGEEILGGQSIDTMVSNDYRRQGIYEKMAFTSYDMGIERGIKIRFGFPSKPALQGLLEKLGGTLIADIPLYLKVYRLDNFLASIIKLKFLSKILAIPGMLLVRLIYRETKINIKEKYEMKEIQNFNEDFDKLWDRIKIDSPIMSNRDSKFLNWRIKDHPNIQYKTFGAYKDGELKGYMILKVENRKVKGKFDIKLGSIVDMIAINEDVILGLYNKSKEYFKDIKTDLVVCWATDSMKYKDLFMKLGFFKTKSEIPFVVKDLIGNNELENLIIDERNWYIMPIESDIY</sequence>
<gene>
    <name evidence="2" type="ORF">KQI42_10830</name>
</gene>
<feature type="domain" description="N-acetyltransferase" evidence="1">
    <location>
        <begin position="2"/>
        <end position="159"/>
    </location>
</feature>
<name>A0ABS6E6U2_9FIRM</name>
<comment type="caution">
    <text evidence="2">The sequence shown here is derived from an EMBL/GenBank/DDBJ whole genome shotgun (WGS) entry which is preliminary data.</text>
</comment>
<dbReference type="Pfam" id="PF13527">
    <property type="entry name" value="Acetyltransf_9"/>
    <property type="match status" value="1"/>
</dbReference>
<dbReference type="RefSeq" id="WP_216519664.1">
    <property type="nucleotide sequence ID" value="NZ_JAHLPM010000008.1"/>
</dbReference>
<evidence type="ECO:0000313" key="2">
    <source>
        <dbReference type="EMBL" id="MBU5438507.1"/>
    </source>
</evidence>
<organism evidence="2 3">
    <name type="scientific">Tissierella simiarum</name>
    <dbReference type="NCBI Taxonomy" id="2841534"/>
    <lineage>
        <taxon>Bacteria</taxon>
        <taxon>Bacillati</taxon>
        <taxon>Bacillota</taxon>
        <taxon>Tissierellia</taxon>
        <taxon>Tissierellales</taxon>
        <taxon>Tissierellaceae</taxon>
        <taxon>Tissierella</taxon>
    </lineage>
</organism>
<accession>A0ABS6E6U2</accession>
<proteinExistence type="predicted"/>
<evidence type="ECO:0000313" key="3">
    <source>
        <dbReference type="Proteomes" id="UP000749471"/>
    </source>
</evidence>
<keyword evidence="3" id="KW-1185">Reference proteome</keyword>
<dbReference type="InterPro" id="IPR000182">
    <property type="entry name" value="GNAT_dom"/>
</dbReference>
<evidence type="ECO:0000259" key="1">
    <source>
        <dbReference type="PROSITE" id="PS51186"/>
    </source>
</evidence>